<dbReference type="SUPFAM" id="SSF52047">
    <property type="entry name" value="RNI-like"/>
    <property type="match status" value="1"/>
</dbReference>
<evidence type="ECO:0000313" key="2">
    <source>
        <dbReference type="Proteomes" id="UP001642540"/>
    </source>
</evidence>
<evidence type="ECO:0000313" key="1">
    <source>
        <dbReference type="EMBL" id="CAL8133113.1"/>
    </source>
</evidence>
<evidence type="ECO:0008006" key="3">
    <source>
        <dbReference type="Google" id="ProtNLM"/>
    </source>
</evidence>
<dbReference type="InterPro" id="IPR032675">
    <property type="entry name" value="LRR_dom_sf"/>
</dbReference>
<keyword evidence="2" id="KW-1185">Reference proteome</keyword>
<dbReference type="EMBL" id="CAXLJM020000096">
    <property type="protein sequence ID" value="CAL8133113.1"/>
    <property type="molecule type" value="Genomic_DNA"/>
</dbReference>
<organism evidence="1 2">
    <name type="scientific">Orchesella dallaii</name>
    <dbReference type="NCBI Taxonomy" id="48710"/>
    <lineage>
        <taxon>Eukaryota</taxon>
        <taxon>Metazoa</taxon>
        <taxon>Ecdysozoa</taxon>
        <taxon>Arthropoda</taxon>
        <taxon>Hexapoda</taxon>
        <taxon>Collembola</taxon>
        <taxon>Entomobryomorpha</taxon>
        <taxon>Entomobryoidea</taxon>
        <taxon>Orchesellidae</taxon>
        <taxon>Orchesellinae</taxon>
        <taxon>Orchesella</taxon>
    </lineage>
</organism>
<sequence length="454" mass="52753">MTGDVMEVLDYCHFPAENILQVWLSIYEKLGPDDKVTFSRACAEWHEWVARKRTDILFPQVAVFLLGRIPISSLKQCRTVCRSWAQKIDSLHQYYPSAGSLFDIGTEYAEVGSDEDIEFKTEFGSADEIRRFMTEMSRHPGNPLPGRFISLEWNDVEHENALGLREIDRLRIEYWTAVTVLLSNFGNYIQSAFFEFGEHDDQLPVEIVGHFLNCLLNLPNLQRLIFYSLETGLEVEVEEYLRLNPLPRLHLEEVEICNVDNCFVEAFLNSCLVPANVKFVWLCPPTVPQVVYSFVNLESLIIRSSVFTMEDLDRFRSLPQVPPLRALTLNFPSDMNALEVFTALEPFSDTLTSLNVISKLNPVDGINGIKINLPNLEEVTLHSYRGTFDLFVPLTSLKILRIYKPYIRRRRRKRLVAQIREFERRLNESNIWERMPALQEIRAGLFDNMKLYER</sequence>
<proteinExistence type="predicted"/>
<accession>A0ABP1RQC4</accession>
<dbReference type="Proteomes" id="UP001642540">
    <property type="component" value="Unassembled WGS sequence"/>
</dbReference>
<name>A0ABP1RQC4_9HEXA</name>
<comment type="caution">
    <text evidence="1">The sequence shown here is derived from an EMBL/GenBank/DDBJ whole genome shotgun (WGS) entry which is preliminary data.</text>
</comment>
<dbReference type="Gene3D" id="3.80.10.10">
    <property type="entry name" value="Ribonuclease Inhibitor"/>
    <property type="match status" value="1"/>
</dbReference>
<reference evidence="1 2" key="1">
    <citation type="submission" date="2024-08" db="EMBL/GenBank/DDBJ databases">
        <authorList>
            <person name="Cucini C."/>
            <person name="Frati F."/>
        </authorList>
    </citation>
    <scope>NUCLEOTIDE SEQUENCE [LARGE SCALE GENOMIC DNA]</scope>
</reference>
<gene>
    <name evidence="1" type="ORF">ODALV1_LOCUS24913</name>
</gene>
<protein>
    <recommendedName>
        <fullName evidence="3">F-box domain-containing protein</fullName>
    </recommendedName>
</protein>